<evidence type="ECO:0000256" key="10">
    <source>
        <dbReference type="RuleBase" id="RU364027"/>
    </source>
</evidence>
<dbReference type="AlphaFoldDB" id="A0ABD3PNB3"/>
<evidence type="ECO:0000313" key="13">
    <source>
        <dbReference type="Proteomes" id="UP001530315"/>
    </source>
</evidence>
<feature type="transmembrane region" description="Helical" evidence="10">
    <location>
        <begin position="493"/>
        <end position="518"/>
    </location>
</feature>
<evidence type="ECO:0000256" key="5">
    <source>
        <dbReference type="ARBA" id="ARBA00022692"/>
    </source>
</evidence>
<evidence type="ECO:0000256" key="3">
    <source>
        <dbReference type="ARBA" id="ARBA00018074"/>
    </source>
</evidence>
<keyword evidence="9 10" id="KW-0472">Membrane</keyword>
<gene>
    <name evidence="12" type="ORF">ACHAW5_009691</name>
</gene>
<feature type="transmembrane region" description="Helical" evidence="10">
    <location>
        <begin position="406"/>
        <end position="430"/>
    </location>
</feature>
<evidence type="ECO:0000256" key="9">
    <source>
        <dbReference type="ARBA" id="ARBA00023136"/>
    </source>
</evidence>
<reference evidence="12 13" key="1">
    <citation type="submission" date="2024-10" db="EMBL/GenBank/DDBJ databases">
        <title>Updated reference genomes for cyclostephanoid diatoms.</title>
        <authorList>
            <person name="Roberts W.R."/>
            <person name="Alverson A.J."/>
        </authorList>
    </citation>
    <scope>NUCLEOTIDE SEQUENCE [LARGE SCALE GENOMIC DNA]</scope>
    <source>
        <strain evidence="12 13">AJA276-08</strain>
    </source>
</reference>
<comment type="subcellular location">
    <subcellularLocation>
        <location evidence="1 10">Preautophagosomal structure membrane</location>
        <topology evidence="1 10">Multi-pass membrane protein</topology>
    </subcellularLocation>
</comment>
<dbReference type="PANTHER" id="PTHR13038">
    <property type="entry name" value="APG9 AUTOPHAGY 9"/>
    <property type="match status" value="1"/>
</dbReference>
<feature type="compositionally biased region" description="Basic residues" evidence="11">
    <location>
        <begin position="77"/>
        <end position="87"/>
    </location>
</feature>
<evidence type="ECO:0000256" key="6">
    <source>
        <dbReference type="ARBA" id="ARBA00022989"/>
    </source>
</evidence>
<evidence type="ECO:0000256" key="11">
    <source>
        <dbReference type="SAM" id="MobiDB-lite"/>
    </source>
</evidence>
<proteinExistence type="inferred from homology"/>
<keyword evidence="6 10" id="KW-1133">Transmembrane helix</keyword>
<feature type="transmembrane region" description="Helical" evidence="10">
    <location>
        <begin position="149"/>
        <end position="170"/>
    </location>
</feature>
<dbReference type="InterPro" id="IPR007241">
    <property type="entry name" value="Autophagy-rel_prot_9"/>
</dbReference>
<name>A0ABD3PNB3_9STRA</name>
<accession>A0ABD3PNB3</accession>
<dbReference type="GO" id="GO:0034045">
    <property type="term" value="C:phagophore assembly site membrane"/>
    <property type="evidence" value="ECO:0007669"/>
    <property type="project" value="UniProtKB-SubCell"/>
</dbReference>
<dbReference type="GO" id="GO:0006869">
    <property type="term" value="P:lipid transport"/>
    <property type="evidence" value="ECO:0007669"/>
    <property type="project" value="UniProtKB-KW"/>
</dbReference>
<evidence type="ECO:0000256" key="4">
    <source>
        <dbReference type="ARBA" id="ARBA00022448"/>
    </source>
</evidence>
<evidence type="ECO:0000313" key="12">
    <source>
        <dbReference type="EMBL" id="KAL3789447.1"/>
    </source>
</evidence>
<feature type="region of interest" description="Disordered" evidence="11">
    <location>
        <begin position="779"/>
        <end position="802"/>
    </location>
</feature>
<dbReference type="Pfam" id="PF04109">
    <property type="entry name" value="ATG9"/>
    <property type="match status" value="1"/>
</dbReference>
<feature type="region of interest" description="Disordered" evidence="11">
    <location>
        <begin position="287"/>
        <end position="311"/>
    </location>
</feature>
<evidence type="ECO:0000256" key="8">
    <source>
        <dbReference type="ARBA" id="ARBA00023055"/>
    </source>
</evidence>
<sequence length="953" mass="107258">MINAAVKKLGGKYGVYSIAEGHDGEEDEDEDLADFGLQQFRDGDGYREPLLGGDDDHADVDVDELMNNPMAESRLSSSRRRPPRRLGSRADVDRDDCADETFGTFVLLRRLRILPKNDGYAYVSDLDAFFSSLYNYYYMRGLGSIVGKGFVEIASLFFTLWLSLVLFAYIDWTGLRQCHDESTCRDSFVESYVVRNPFSSGNSILRNSWIVVYCLLFSVYGSFCVMQYFHSIIASLECKVFMNEVLGVSDRDLEVGGVEWGDIVERMSEAQRIGRCRVAILPATAGGGGSIDASQTRGGESTDRPEGGETDGLTGHLVVAQRIMRRENYMIAFFNGGLLDLTLPRLPPRLWPLTLLTNGPADERPVFFSKSIEWSVYFCVLNYMFNHSRKVRPAFYGDPSSLRRRFVLCGVAHAIFMPFLLFFVTLHFFMSNVYDWQSTKEYLGPRDWSSLARWTFREFNELPHSFERRIEPSYDSASAYLDLFGRPSPFKVAVARLLVFISGSLGTLLLAFATMNDAILLHVKIGDRNLLWYAGMLGACFSVGKGMLPKSTNPHFGHARRNLISDMNLELEKLATHTHYLPDTWRGRAADSRTKKIFGSMFKFKASLFADELLSIIAAPIILCVSLPRCADKLCQFVRDSKVEVPSLGDVVGYSTFDFDSFEDENWTGKSLDQSPKQSICETGGRLFKVSDRPKSRHGKMEKSFFNFKGVYPSWKMPQSGRNLVNKIESYRQHQDIALARERRHHIAAAAAQLETLRRLEMEREKRASSGIADFVDDRHIRSVSSGPDSGGGGAQGSSLLHHSNDALSDLGSFGSLPHDEFHHPHAHFEESTHSFAPPTHAFAHSSANHGDDYYPRASSPTRYMANSSHAKGSVMHYADAGLSMELRGLLNASTLFDPSASQHSFTGSLVPIDDESTSILDVRSDQQYLWLDRYHSEMAYDRRNNGMTMQRR</sequence>
<keyword evidence="13" id="KW-1185">Reference proteome</keyword>
<dbReference type="Proteomes" id="UP001530315">
    <property type="component" value="Unassembled WGS sequence"/>
</dbReference>
<organism evidence="12 13">
    <name type="scientific">Stephanodiscus triporus</name>
    <dbReference type="NCBI Taxonomy" id="2934178"/>
    <lineage>
        <taxon>Eukaryota</taxon>
        <taxon>Sar</taxon>
        <taxon>Stramenopiles</taxon>
        <taxon>Ochrophyta</taxon>
        <taxon>Bacillariophyta</taxon>
        <taxon>Coscinodiscophyceae</taxon>
        <taxon>Thalassiosirophycidae</taxon>
        <taxon>Stephanodiscales</taxon>
        <taxon>Stephanodiscaceae</taxon>
        <taxon>Stephanodiscus</taxon>
    </lineage>
</organism>
<keyword evidence="4 10" id="KW-0813">Transport</keyword>
<keyword evidence="7 10" id="KW-0072">Autophagy</keyword>
<evidence type="ECO:0000256" key="1">
    <source>
        <dbReference type="ARBA" id="ARBA00004511"/>
    </source>
</evidence>
<feature type="region of interest" description="Disordered" evidence="11">
    <location>
        <begin position="830"/>
        <end position="855"/>
    </location>
</feature>
<dbReference type="PANTHER" id="PTHR13038:SF10">
    <property type="entry name" value="AUTOPHAGY-RELATED PROTEIN 9"/>
    <property type="match status" value="1"/>
</dbReference>
<comment type="similarity">
    <text evidence="2 10">Belongs to the ATG9 family.</text>
</comment>
<protein>
    <recommendedName>
        <fullName evidence="3 10">Autophagy-related protein 9</fullName>
    </recommendedName>
</protein>
<feature type="region of interest" description="Disordered" evidence="11">
    <location>
        <begin position="71"/>
        <end position="91"/>
    </location>
</feature>
<evidence type="ECO:0000256" key="7">
    <source>
        <dbReference type="ARBA" id="ARBA00023006"/>
    </source>
</evidence>
<dbReference type="GO" id="GO:0006914">
    <property type="term" value="P:autophagy"/>
    <property type="evidence" value="ECO:0007669"/>
    <property type="project" value="UniProtKB-KW"/>
</dbReference>
<feature type="transmembrane region" description="Helical" evidence="10">
    <location>
        <begin position="210"/>
        <end position="229"/>
    </location>
</feature>
<keyword evidence="8 10" id="KW-0445">Lipid transport</keyword>
<comment type="function">
    <text evidence="10">Phospholipid scramblase involved in autophagy. Cycles between the preautophagosomal structure/phagophore assembly site (PAS) and the cytoplasmic vesicle pool and supplies membrane for the growing autophagosome. Lipid scramblase activity plays a key role in preautophagosomal structure/phagophore assembly by distributing the phospholipids that arrive through ATG2 from the cytoplasmic to the luminal leaflet of the bilayer, thereby driving autophagosomal membrane expansion.</text>
</comment>
<evidence type="ECO:0000256" key="2">
    <source>
        <dbReference type="ARBA" id="ARBA00006185"/>
    </source>
</evidence>
<dbReference type="EMBL" id="JALLAZ020000681">
    <property type="protein sequence ID" value="KAL3789447.1"/>
    <property type="molecule type" value="Genomic_DNA"/>
</dbReference>
<feature type="transmembrane region" description="Helical" evidence="10">
    <location>
        <begin position="530"/>
        <end position="548"/>
    </location>
</feature>
<keyword evidence="5 10" id="KW-0812">Transmembrane</keyword>
<comment type="caution">
    <text evidence="12">The sequence shown here is derived from an EMBL/GenBank/DDBJ whole genome shotgun (WGS) entry which is preliminary data.</text>
</comment>